<name>D5VSE0_METIM</name>
<organism evidence="1 2">
    <name type="scientific">Methanocaldococcus infernus (strain DSM 11812 / JCM 15783 / ME)</name>
    <dbReference type="NCBI Taxonomy" id="573063"/>
    <lineage>
        <taxon>Archaea</taxon>
        <taxon>Methanobacteriati</taxon>
        <taxon>Methanobacteriota</taxon>
        <taxon>Methanomada group</taxon>
        <taxon>Methanococci</taxon>
        <taxon>Methanococcales</taxon>
        <taxon>Methanocaldococcaceae</taxon>
        <taxon>Methanocaldococcus</taxon>
    </lineage>
</organism>
<dbReference type="Proteomes" id="UP000002061">
    <property type="component" value="Chromosome"/>
</dbReference>
<dbReference type="AlphaFoldDB" id="D5VSE0"/>
<evidence type="ECO:0000313" key="2">
    <source>
        <dbReference type="Proteomes" id="UP000002061"/>
    </source>
</evidence>
<protein>
    <submittedName>
        <fullName evidence="1">Uncharacterized protein</fullName>
    </submittedName>
</protein>
<dbReference type="EMBL" id="CP002009">
    <property type="protein sequence ID" value="ADG13493.1"/>
    <property type="molecule type" value="Genomic_DNA"/>
</dbReference>
<accession>D5VSE0</accession>
<dbReference type="STRING" id="573063.Metin_0828"/>
<reference evidence="1" key="1">
    <citation type="submission" date="2010-04" db="EMBL/GenBank/DDBJ databases">
        <title>Complete sequence of Methanocaldococcus infernus ME.</title>
        <authorList>
            <consortium name="US DOE Joint Genome Institute"/>
            <person name="Lucas S."/>
            <person name="Copeland A."/>
            <person name="Lapidus A."/>
            <person name="Cheng J.-F."/>
            <person name="Bruce D."/>
            <person name="Goodwin L."/>
            <person name="Pitluck S."/>
            <person name="Munk A.C."/>
            <person name="Detter J.C."/>
            <person name="Han C."/>
            <person name="Tapia R."/>
            <person name="Land M."/>
            <person name="Hauser L."/>
            <person name="Kyrpides N."/>
            <person name="Mikhailova N."/>
            <person name="Sieprawska-Lupa M."/>
            <person name="Whitman W.B."/>
            <person name="Woyke T."/>
        </authorList>
    </citation>
    <scope>NUCLEOTIDE SEQUENCE [LARGE SCALE GENOMIC DNA]</scope>
    <source>
        <strain evidence="1">ME</strain>
    </source>
</reference>
<keyword evidence="2" id="KW-1185">Reference proteome</keyword>
<proteinExistence type="predicted"/>
<sequence length="105" mass="12557">MKVRDFIILLIGGILIASGVFAATEEMFKPNETCLYCNSSCQYHNYNYSYQYNHSHQYCLNNETCCNECNNEYCNENCYCKNEECCQYCHCKRHNYRYRHGFGHH</sequence>
<evidence type="ECO:0000313" key="1">
    <source>
        <dbReference type="EMBL" id="ADG13493.1"/>
    </source>
</evidence>
<dbReference type="KEGG" id="mif:Metin_0828"/>
<dbReference type="GeneID" id="43321595"/>
<gene>
    <name evidence="1" type="ordered locus">Metin_0828</name>
</gene>
<dbReference type="RefSeq" id="WP_013100239.1">
    <property type="nucleotide sequence ID" value="NC_014122.1"/>
</dbReference>
<dbReference type="HOGENOM" id="CLU_2230390_0_0_2"/>